<sequence length="60" mass="6411">MAPMTIQPPRPSAPGVNTRPIEKTTDVIVEEDGGQDTVVIGTLPALETAMLLKSRTESLH</sequence>
<organism evidence="2 3">
    <name type="scientific">Paeniglutamicibacter sulfureus</name>
    <dbReference type="NCBI Taxonomy" id="43666"/>
    <lineage>
        <taxon>Bacteria</taxon>
        <taxon>Bacillati</taxon>
        <taxon>Actinomycetota</taxon>
        <taxon>Actinomycetes</taxon>
        <taxon>Micrococcales</taxon>
        <taxon>Micrococcaceae</taxon>
        <taxon>Paeniglutamicibacter</taxon>
    </lineage>
</organism>
<evidence type="ECO:0000256" key="1">
    <source>
        <dbReference type="SAM" id="MobiDB-lite"/>
    </source>
</evidence>
<evidence type="ECO:0000313" key="2">
    <source>
        <dbReference type="EMBL" id="MDR7359920.1"/>
    </source>
</evidence>
<proteinExistence type="predicted"/>
<dbReference type="EMBL" id="JAVDYI010000001">
    <property type="protein sequence ID" value="MDR7359920.1"/>
    <property type="molecule type" value="Genomic_DNA"/>
</dbReference>
<feature type="region of interest" description="Disordered" evidence="1">
    <location>
        <begin position="1"/>
        <end position="21"/>
    </location>
</feature>
<evidence type="ECO:0000313" key="3">
    <source>
        <dbReference type="Proteomes" id="UP001183817"/>
    </source>
</evidence>
<name>A0ABU2BMQ0_9MICC</name>
<comment type="caution">
    <text evidence="2">The sequence shown here is derived from an EMBL/GenBank/DDBJ whole genome shotgun (WGS) entry which is preliminary data.</text>
</comment>
<protein>
    <submittedName>
        <fullName evidence="2">Uncharacterized protein</fullName>
    </submittedName>
</protein>
<reference evidence="2 3" key="1">
    <citation type="submission" date="2023-07" db="EMBL/GenBank/DDBJ databases">
        <title>Sequencing the genomes of 1000 actinobacteria strains.</title>
        <authorList>
            <person name="Klenk H.-P."/>
        </authorList>
    </citation>
    <scope>NUCLEOTIDE SEQUENCE [LARGE SCALE GENOMIC DNA]</scope>
    <source>
        <strain evidence="2 3">DSM 20167</strain>
    </source>
</reference>
<keyword evidence="3" id="KW-1185">Reference proteome</keyword>
<gene>
    <name evidence="2" type="ORF">J2S64_003611</name>
</gene>
<feature type="compositionally biased region" description="Pro residues" evidence="1">
    <location>
        <begin position="1"/>
        <end position="12"/>
    </location>
</feature>
<dbReference type="Proteomes" id="UP001183817">
    <property type="component" value="Unassembled WGS sequence"/>
</dbReference>
<accession>A0ABU2BMQ0</accession>